<dbReference type="Proteomes" id="UP000282195">
    <property type="component" value="Plasmid pRCCGE525c"/>
</dbReference>
<proteinExistence type="predicted"/>
<keyword evidence="1" id="KW-1133">Transmembrane helix</keyword>
<dbReference type="OrthoDB" id="9799456at2"/>
<feature type="transmembrane region" description="Helical" evidence="1">
    <location>
        <begin position="57"/>
        <end position="75"/>
    </location>
</feature>
<protein>
    <submittedName>
        <fullName evidence="2">DUF983 domain-containing protein</fullName>
    </submittedName>
</protein>
<organism evidence="2 3">
    <name type="scientific">Rhizobium jaguaris</name>
    <dbReference type="NCBI Taxonomy" id="1312183"/>
    <lineage>
        <taxon>Bacteria</taxon>
        <taxon>Pseudomonadati</taxon>
        <taxon>Pseudomonadota</taxon>
        <taxon>Alphaproteobacteria</taxon>
        <taxon>Hyphomicrobiales</taxon>
        <taxon>Rhizobiaceae</taxon>
        <taxon>Rhizobium/Agrobacterium group</taxon>
        <taxon>Rhizobium</taxon>
    </lineage>
</organism>
<dbReference type="EMBL" id="CP032695">
    <property type="protein sequence ID" value="AYG62888.1"/>
    <property type="molecule type" value="Genomic_DNA"/>
</dbReference>
<sequence>MSSEDSWPPLPPLQTGVRSRCPRCGQGHLFKGFLTLRPSCEVCGLDYSFADPADGPAFFVICFACIPSVALAVWLEVAFQAPYWVHAFTTLPFMLLTCIPPLRPLKGWLVASQYFYKAEEGKLARLETPRDDGDLHPHSA</sequence>
<accession>A0A387FWK0</accession>
<keyword evidence="2" id="KW-0614">Plasmid</keyword>
<dbReference type="AlphaFoldDB" id="A0A387FWK0"/>
<dbReference type="Pfam" id="PF06170">
    <property type="entry name" value="DUF983"/>
    <property type="match status" value="1"/>
</dbReference>
<geneLocation type="plasmid" evidence="3">
    <name>prccge525c</name>
</geneLocation>
<dbReference type="InterPro" id="IPR009325">
    <property type="entry name" value="DUF983"/>
</dbReference>
<dbReference type="RefSeq" id="WP_120707798.1">
    <property type="nucleotide sequence ID" value="NZ_CP032695.1"/>
</dbReference>
<evidence type="ECO:0000313" key="2">
    <source>
        <dbReference type="EMBL" id="AYG62888.1"/>
    </source>
</evidence>
<keyword evidence="1" id="KW-0472">Membrane</keyword>
<feature type="transmembrane region" description="Helical" evidence="1">
    <location>
        <begin position="81"/>
        <end position="99"/>
    </location>
</feature>
<dbReference type="KEGG" id="rjg:CCGE525_29665"/>
<keyword evidence="1" id="KW-0812">Transmembrane</keyword>
<name>A0A387FWK0_9HYPH</name>
<reference evidence="2 3" key="1">
    <citation type="submission" date="2018-10" db="EMBL/GenBank/DDBJ databases">
        <title>Rhizobium etli, R. leguminosarum and a new Rhizobium genospecies from Phaseolus dumosus.</title>
        <authorList>
            <person name="Ramirez-Puebla S.T."/>
            <person name="Rogel-Hernandez M.A."/>
            <person name="Guerrero G."/>
            <person name="Ormeno-Orrillo E."/>
            <person name="Martinez-Romero J.C."/>
            <person name="Negrete-Yankelevich S."/>
            <person name="Martinez-Romero E."/>
        </authorList>
    </citation>
    <scope>NUCLEOTIDE SEQUENCE [LARGE SCALE GENOMIC DNA]</scope>
    <source>
        <strain evidence="2 3">CCGE525</strain>
        <plasmid evidence="3">prccge525c</plasmid>
    </source>
</reference>
<evidence type="ECO:0000256" key="1">
    <source>
        <dbReference type="SAM" id="Phobius"/>
    </source>
</evidence>
<gene>
    <name evidence="2" type="ORF">CCGE525_29665</name>
</gene>
<keyword evidence="3" id="KW-1185">Reference proteome</keyword>
<evidence type="ECO:0000313" key="3">
    <source>
        <dbReference type="Proteomes" id="UP000282195"/>
    </source>
</evidence>